<gene>
    <name evidence="1" type="ORF">IDH41_05825</name>
</gene>
<dbReference type="AlphaFoldDB" id="A0A927H4N8"/>
<organism evidence="1 2">
    <name type="scientific">Paenibacillus arenilitoris</name>
    <dbReference type="NCBI Taxonomy" id="2772299"/>
    <lineage>
        <taxon>Bacteria</taxon>
        <taxon>Bacillati</taxon>
        <taxon>Bacillota</taxon>
        <taxon>Bacilli</taxon>
        <taxon>Bacillales</taxon>
        <taxon>Paenibacillaceae</taxon>
        <taxon>Paenibacillus</taxon>
    </lineage>
</organism>
<sequence length="232" mass="26439">MEEEIVAAITKAESRKRLWHFTRASNLPAIAHFDALWPSVKINPTLAAGRRRPGAAQSKHDGYTMTVNAHLRIADGMFDASVKQEQFRAFLDRHVFLWPTLRDCRQMIDSYARREPGERFAVLAFDAPSLLLEHYSAVKLSKYDSGSSPRYPSRCSYRKSLAMFLPLSRFKLDAHNPVPTKASEIKEILVEHKVRGVFGHLLAVYVDRSDELPVRWRRLVRPLADLQKNGGG</sequence>
<dbReference type="Proteomes" id="UP000632125">
    <property type="component" value="Unassembled WGS sequence"/>
</dbReference>
<comment type="caution">
    <text evidence="1">The sequence shown here is derived from an EMBL/GenBank/DDBJ whole genome shotgun (WGS) entry which is preliminary data.</text>
</comment>
<dbReference type="RefSeq" id="WP_190859131.1">
    <property type="nucleotide sequence ID" value="NZ_JACXIY010000007.1"/>
</dbReference>
<proteinExistence type="predicted"/>
<reference evidence="1" key="1">
    <citation type="submission" date="2020-09" db="EMBL/GenBank/DDBJ databases">
        <title>A novel bacterium of genus Paenibacillus, isolated from South China Sea.</title>
        <authorList>
            <person name="Huang H."/>
            <person name="Mo K."/>
            <person name="Hu Y."/>
        </authorList>
    </citation>
    <scope>NUCLEOTIDE SEQUENCE</scope>
    <source>
        <strain evidence="1">IB182493</strain>
    </source>
</reference>
<name>A0A927H4N8_9BACL</name>
<protein>
    <submittedName>
        <fullName evidence="1">Uncharacterized protein</fullName>
    </submittedName>
</protein>
<evidence type="ECO:0000313" key="1">
    <source>
        <dbReference type="EMBL" id="MBD2868085.1"/>
    </source>
</evidence>
<keyword evidence="2" id="KW-1185">Reference proteome</keyword>
<accession>A0A927H4N8</accession>
<dbReference type="Pfam" id="PF22531">
    <property type="entry name" value="DUF7002"/>
    <property type="match status" value="1"/>
</dbReference>
<evidence type="ECO:0000313" key="2">
    <source>
        <dbReference type="Proteomes" id="UP000632125"/>
    </source>
</evidence>
<dbReference type="EMBL" id="JACXIY010000007">
    <property type="protein sequence ID" value="MBD2868085.1"/>
    <property type="molecule type" value="Genomic_DNA"/>
</dbReference>
<dbReference type="InterPro" id="IPR054271">
    <property type="entry name" value="DUF7002"/>
</dbReference>